<sequence>MFYRLLLLTAFLLISGCSTLKNTKTLESKTKVFLGVNHVLHYDGGINKDANKRIFELYRSLPEKPTKLQITSKGGDVMEGIRLGNWVFDNQLDVIVGKGCASSCANYVFPAGTKKYLYKDSALIWHGNSYQENVNDRVEQGEQNAVNWRTAENRFYKRINVHPLLGEYGHKELKLTFWNFLYHYFNETLGYDYSIEDMKKFGLTNIQLLDGVWEWRKYRPYLEVLRVDVNPQDLESLKPH</sequence>
<proteinExistence type="predicted"/>
<keyword evidence="3" id="KW-1185">Reference proteome</keyword>
<dbReference type="AlphaFoldDB" id="A0A0F6TQ01"/>
<organism evidence="2 3">
    <name type="scientific">Kangiella geojedonensis</name>
    <dbReference type="NCBI Taxonomy" id="914150"/>
    <lineage>
        <taxon>Bacteria</taxon>
        <taxon>Pseudomonadati</taxon>
        <taxon>Pseudomonadota</taxon>
        <taxon>Gammaproteobacteria</taxon>
        <taxon>Kangiellales</taxon>
        <taxon>Kangiellaceae</taxon>
        <taxon>Kangiella</taxon>
    </lineage>
</organism>
<evidence type="ECO:0000256" key="1">
    <source>
        <dbReference type="SAM" id="SignalP"/>
    </source>
</evidence>
<dbReference type="HOGENOM" id="CLU_094169_0_0_6"/>
<gene>
    <name evidence="2" type="ORF">TQ33_0571</name>
</gene>
<protein>
    <recommendedName>
        <fullName evidence="4">Lipoprotein</fullName>
    </recommendedName>
</protein>
<dbReference type="Gene3D" id="3.90.226.10">
    <property type="entry name" value="2-enoyl-CoA Hydratase, Chain A, domain 1"/>
    <property type="match status" value="1"/>
</dbReference>
<evidence type="ECO:0008006" key="4">
    <source>
        <dbReference type="Google" id="ProtNLM"/>
    </source>
</evidence>
<dbReference type="EMBL" id="CP010975">
    <property type="protein sequence ID" value="AKE51552.1"/>
    <property type="molecule type" value="Genomic_DNA"/>
</dbReference>
<dbReference type="OrthoDB" id="8581915at2"/>
<dbReference type="PATRIC" id="fig|914150.5.peg.581"/>
<accession>A0A0F6TQ01</accession>
<name>A0A0F6TQ01_9GAMM</name>
<reference evidence="2 3" key="1">
    <citation type="submission" date="2015-02" db="EMBL/GenBank/DDBJ databases">
        <title>Complete genome sequence of Kangiella geojedonensis strain YCS-5T.</title>
        <authorList>
            <person name="Kim K.M."/>
        </authorList>
    </citation>
    <scope>NUCLEOTIDE SEQUENCE [LARGE SCALE GENOMIC DNA]</scope>
    <source>
        <strain evidence="2 3">YCS-5</strain>
    </source>
</reference>
<dbReference type="Proteomes" id="UP000034071">
    <property type="component" value="Chromosome"/>
</dbReference>
<dbReference type="InterPro" id="IPR029045">
    <property type="entry name" value="ClpP/crotonase-like_dom_sf"/>
</dbReference>
<keyword evidence="1" id="KW-0732">Signal</keyword>
<dbReference type="SUPFAM" id="SSF52096">
    <property type="entry name" value="ClpP/crotonase"/>
    <property type="match status" value="1"/>
</dbReference>
<dbReference type="RefSeq" id="WP_046560727.1">
    <property type="nucleotide sequence ID" value="NZ_CP010975.1"/>
</dbReference>
<dbReference type="PROSITE" id="PS51257">
    <property type="entry name" value="PROKAR_LIPOPROTEIN"/>
    <property type="match status" value="1"/>
</dbReference>
<feature type="signal peptide" evidence="1">
    <location>
        <begin position="1"/>
        <end position="20"/>
    </location>
</feature>
<evidence type="ECO:0000313" key="2">
    <source>
        <dbReference type="EMBL" id="AKE51552.1"/>
    </source>
</evidence>
<feature type="chain" id="PRO_5002510343" description="Lipoprotein" evidence="1">
    <location>
        <begin position="21"/>
        <end position="240"/>
    </location>
</feature>
<dbReference type="KEGG" id="kge:TQ33_0571"/>
<evidence type="ECO:0000313" key="3">
    <source>
        <dbReference type="Proteomes" id="UP000034071"/>
    </source>
</evidence>
<dbReference type="STRING" id="914150.TQ33_0571"/>